<keyword evidence="2" id="KW-1185">Reference proteome</keyword>
<dbReference type="Proteomes" id="UP001150924">
    <property type="component" value="Unassembled WGS sequence"/>
</dbReference>
<organism evidence="1 2">
    <name type="scientific">Nannocystis pusilla</name>
    <dbReference type="NCBI Taxonomy" id="889268"/>
    <lineage>
        <taxon>Bacteria</taxon>
        <taxon>Pseudomonadati</taxon>
        <taxon>Myxococcota</taxon>
        <taxon>Polyangia</taxon>
        <taxon>Nannocystales</taxon>
        <taxon>Nannocystaceae</taxon>
        <taxon>Nannocystis</taxon>
    </lineage>
</organism>
<name>A0A9X3IVQ2_9BACT</name>
<dbReference type="RefSeq" id="WP_267768781.1">
    <property type="nucleotide sequence ID" value="NZ_JAPNKE010000002.1"/>
</dbReference>
<gene>
    <name evidence="1" type="ORF">OV079_13435</name>
</gene>
<evidence type="ECO:0000313" key="2">
    <source>
        <dbReference type="Proteomes" id="UP001150924"/>
    </source>
</evidence>
<sequence length="64" mass="5673">MPHALQPFCDASAAGGVGTADGAAGGGTATGALLAGGGFGGSMTVPPEEVCGATGGVICVPAGV</sequence>
<reference evidence="1" key="1">
    <citation type="submission" date="2022-11" db="EMBL/GenBank/DDBJ databases">
        <title>Minimal conservation of predation-associated metabolite biosynthetic gene clusters underscores biosynthetic potential of Myxococcota including descriptions for ten novel species: Archangium lansinium sp. nov., Myxococcus landrumus sp. nov., Nannocystis bai.</title>
        <authorList>
            <person name="Ahearne A."/>
            <person name="Stevens C."/>
            <person name="Phillips K."/>
        </authorList>
    </citation>
    <scope>NUCLEOTIDE SEQUENCE</scope>
    <source>
        <strain evidence="1">Na p29</strain>
    </source>
</reference>
<dbReference type="EMBL" id="JAPNKE010000002">
    <property type="protein sequence ID" value="MCY1006537.1"/>
    <property type="molecule type" value="Genomic_DNA"/>
</dbReference>
<comment type="caution">
    <text evidence="1">The sequence shown here is derived from an EMBL/GenBank/DDBJ whole genome shotgun (WGS) entry which is preliminary data.</text>
</comment>
<proteinExistence type="predicted"/>
<protein>
    <submittedName>
        <fullName evidence="1">Uncharacterized protein</fullName>
    </submittedName>
</protein>
<evidence type="ECO:0000313" key="1">
    <source>
        <dbReference type="EMBL" id="MCY1006537.1"/>
    </source>
</evidence>
<dbReference type="AlphaFoldDB" id="A0A9X3IVQ2"/>
<accession>A0A9X3IVQ2</accession>